<proteinExistence type="predicted"/>
<dbReference type="EMBL" id="BLLK01000047">
    <property type="protein sequence ID" value="GFH53720.1"/>
    <property type="molecule type" value="Genomic_DNA"/>
</dbReference>
<reference evidence="6 7" key="1">
    <citation type="journal article" date="2021" name="Sci. Rep.">
        <title>The genome of the diatom Chaetoceros tenuissimus carries an ancient integrated fragment of an extant virus.</title>
        <authorList>
            <person name="Hongo Y."/>
            <person name="Kimura K."/>
            <person name="Takaki Y."/>
            <person name="Yoshida Y."/>
            <person name="Baba S."/>
            <person name="Kobayashi G."/>
            <person name="Nagasaki K."/>
            <person name="Hano T."/>
            <person name="Tomaru Y."/>
        </authorList>
    </citation>
    <scope>NUCLEOTIDE SEQUENCE [LARGE SCALE GENOMIC DNA]</scope>
    <source>
        <strain evidence="6 7">NIES-3715</strain>
    </source>
</reference>
<sequence length="526" mass="61860">MRITITNWYKKLKEKIRQSGFLGFDETVKEVNLSKNYHLFRTPGRNSNSNLPACLQGTDDAFDRDAYLEELCPELERIVTIQNETERCCYHKIQNMIIARGGRPTTEEEKHWIEDVVVENEWKYISTQEWQVEIREKYGDDCGLSEANAYRIATSVFGQETLREVKMEERKWIEDVVEANKSKYISRKDWQAKIIENYGMDYALTAGNAYRIATKAFGQKTFREVKMEERQWIEGIVKANAGERISCNEWQAKIIENYGMDYALTAGNAYQMALKSGMKRLRVLVTDDHREYISNKVEELNKNKEQWGEEEWNEGICSKFEEDNRIAGVTAYQIALGCGMKRKYAEVDYDGYIHNKVKELNKKKEYWGEKEWNDDICSKFEENDRIAGSTAYKIALRYGMKRKQKYAVVMDHHRDFIKKNVIGTKKRWTSEREWHDGICSKFKEDDRITGKRAHKIALESGMHTKKLQISIDNLTAYNPDNIPMCNWCGDYRTKLLECTGCRSVRYCNRECQFADWGEHKKLFSHK</sequence>
<evidence type="ECO:0000256" key="4">
    <source>
        <dbReference type="PROSITE-ProRule" id="PRU00134"/>
    </source>
</evidence>
<evidence type="ECO:0000259" key="5">
    <source>
        <dbReference type="PROSITE" id="PS50865"/>
    </source>
</evidence>
<evidence type="ECO:0000313" key="6">
    <source>
        <dbReference type="EMBL" id="GFH53720.1"/>
    </source>
</evidence>
<feature type="domain" description="MYND-type" evidence="5">
    <location>
        <begin position="485"/>
        <end position="523"/>
    </location>
</feature>
<dbReference type="InterPro" id="IPR002893">
    <property type="entry name" value="Znf_MYND"/>
</dbReference>
<keyword evidence="7" id="KW-1185">Reference proteome</keyword>
<evidence type="ECO:0000256" key="3">
    <source>
        <dbReference type="ARBA" id="ARBA00022833"/>
    </source>
</evidence>
<keyword evidence="3" id="KW-0862">Zinc</keyword>
<dbReference type="Proteomes" id="UP001054902">
    <property type="component" value="Unassembled WGS sequence"/>
</dbReference>
<accession>A0AAD3H7Y2</accession>
<protein>
    <recommendedName>
        <fullName evidence="5">MYND-type domain-containing protein</fullName>
    </recommendedName>
</protein>
<organism evidence="6 7">
    <name type="scientific">Chaetoceros tenuissimus</name>
    <dbReference type="NCBI Taxonomy" id="426638"/>
    <lineage>
        <taxon>Eukaryota</taxon>
        <taxon>Sar</taxon>
        <taxon>Stramenopiles</taxon>
        <taxon>Ochrophyta</taxon>
        <taxon>Bacillariophyta</taxon>
        <taxon>Coscinodiscophyceae</taxon>
        <taxon>Chaetocerotophycidae</taxon>
        <taxon>Chaetocerotales</taxon>
        <taxon>Chaetocerotaceae</taxon>
        <taxon>Chaetoceros</taxon>
    </lineage>
</organism>
<comment type="caution">
    <text evidence="6">The sequence shown here is derived from an EMBL/GenBank/DDBJ whole genome shotgun (WGS) entry which is preliminary data.</text>
</comment>
<dbReference type="Pfam" id="PF01753">
    <property type="entry name" value="zf-MYND"/>
    <property type="match status" value="1"/>
</dbReference>
<keyword evidence="1" id="KW-0479">Metal-binding</keyword>
<dbReference type="AlphaFoldDB" id="A0AAD3H7Y2"/>
<gene>
    <name evidence="6" type="ORF">CTEN210_10196</name>
</gene>
<evidence type="ECO:0000256" key="1">
    <source>
        <dbReference type="ARBA" id="ARBA00022723"/>
    </source>
</evidence>
<evidence type="ECO:0000313" key="7">
    <source>
        <dbReference type="Proteomes" id="UP001054902"/>
    </source>
</evidence>
<evidence type="ECO:0000256" key="2">
    <source>
        <dbReference type="ARBA" id="ARBA00022771"/>
    </source>
</evidence>
<dbReference type="SUPFAM" id="SSF144232">
    <property type="entry name" value="HIT/MYND zinc finger-like"/>
    <property type="match status" value="1"/>
</dbReference>
<dbReference type="PROSITE" id="PS50865">
    <property type="entry name" value="ZF_MYND_2"/>
    <property type="match status" value="1"/>
</dbReference>
<dbReference type="Gene3D" id="6.10.140.2220">
    <property type="match status" value="1"/>
</dbReference>
<dbReference type="GO" id="GO:0008270">
    <property type="term" value="F:zinc ion binding"/>
    <property type="evidence" value="ECO:0007669"/>
    <property type="project" value="UniProtKB-KW"/>
</dbReference>
<keyword evidence="2 4" id="KW-0863">Zinc-finger</keyword>
<name>A0AAD3H7Y2_9STRA</name>